<accession>A0ABR9QLN6</accession>
<keyword evidence="1" id="KW-0167">Capsid protein</keyword>
<dbReference type="EMBL" id="JADCLJ010000022">
    <property type="protein sequence ID" value="MBE4909412.1"/>
    <property type="molecule type" value="Genomic_DNA"/>
</dbReference>
<dbReference type="Proteomes" id="UP001516662">
    <property type="component" value="Unassembled WGS sequence"/>
</dbReference>
<proteinExistence type="predicted"/>
<keyword evidence="2" id="KW-1185">Reference proteome</keyword>
<dbReference type="Pfam" id="PF10612">
    <property type="entry name" value="Spore-coat_CotZ"/>
    <property type="match status" value="1"/>
</dbReference>
<name>A0ABR9QLN6_9BACI</name>
<evidence type="ECO:0000313" key="2">
    <source>
        <dbReference type="Proteomes" id="UP001516662"/>
    </source>
</evidence>
<dbReference type="InterPro" id="IPR019593">
    <property type="entry name" value="Spore_coat_protein_Z/Y"/>
</dbReference>
<keyword evidence="1" id="KW-0946">Virion</keyword>
<dbReference type="RefSeq" id="WP_193538014.1">
    <property type="nucleotide sequence ID" value="NZ_JADCLJ010000022.1"/>
</dbReference>
<organism evidence="1 2">
    <name type="scientific">Litchfieldia luteola</name>
    <dbReference type="NCBI Taxonomy" id="682179"/>
    <lineage>
        <taxon>Bacteria</taxon>
        <taxon>Bacillati</taxon>
        <taxon>Bacillota</taxon>
        <taxon>Bacilli</taxon>
        <taxon>Bacillales</taxon>
        <taxon>Bacillaceae</taxon>
        <taxon>Litchfieldia</taxon>
    </lineage>
</organism>
<evidence type="ECO:0000313" key="1">
    <source>
        <dbReference type="EMBL" id="MBE4909412.1"/>
    </source>
</evidence>
<gene>
    <name evidence="1" type="ORF">IMZ08_15275</name>
</gene>
<sequence length="147" mass="16315">MSCSKRNCVCEAVEAILDAQDAVNDKCPTSCFQDLLNPAVAPGRDTIPFILFDKKGGLFKAFGNVGKRLPLGDEMDCFKTIFFRVENIKDDCCATLSLLRPENGDIKDPCDLGAEDRLFRTDFCIEVDLSCFCAIQCLSPDLVARRF</sequence>
<reference evidence="1 2" key="1">
    <citation type="submission" date="2020-10" db="EMBL/GenBank/DDBJ databases">
        <title>Bacillus sp. HD4P25, an endophyte from a halophyte.</title>
        <authorList>
            <person name="Sun J.-Q."/>
        </authorList>
    </citation>
    <scope>NUCLEOTIDE SEQUENCE [LARGE SCALE GENOMIC DNA]</scope>
    <source>
        <strain evidence="1 2">YIM 93174</strain>
    </source>
</reference>
<comment type="caution">
    <text evidence="1">The sequence shown here is derived from an EMBL/GenBank/DDBJ whole genome shotgun (WGS) entry which is preliminary data.</text>
</comment>
<protein>
    <submittedName>
        <fullName evidence="1">Spore coat protein</fullName>
    </submittedName>
</protein>